<organism evidence="2 3">
    <name type="scientific">Massilia varians</name>
    <dbReference type="NCBI Taxonomy" id="457921"/>
    <lineage>
        <taxon>Bacteria</taxon>
        <taxon>Pseudomonadati</taxon>
        <taxon>Pseudomonadota</taxon>
        <taxon>Betaproteobacteria</taxon>
        <taxon>Burkholderiales</taxon>
        <taxon>Oxalobacteraceae</taxon>
        <taxon>Telluria group</taxon>
        <taxon>Massilia</taxon>
    </lineage>
</organism>
<evidence type="ECO:0000313" key="3">
    <source>
        <dbReference type="Proteomes" id="UP001163336"/>
    </source>
</evidence>
<dbReference type="RefSeq" id="WP_281913793.1">
    <property type="nucleotide sequence ID" value="NZ_AP026966.1"/>
</dbReference>
<name>A0ABN6TC20_9BURK</name>
<proteinExistence type="predicted"/>
<keyword evidence="1" id="KW-1133">Transmembrane helix</keyword>
<feature type="transmembrane region" description="Helical" evidence="1">
    <location>
        <begin position="40"/>
        <end position="65"/>
    </location>
</feature>
<keyword evidence="1" id="KW-0472">Membrane</keyword>
<keyword evidence="1" id="KW-0812">Transmembrane</keyword>
<dbReference type="Proteomes" id="UP001163336">
    <property type="component" value="Chromosome"/>
</dbReference>
<evidence type="ECO:0000256" key="1">
    <source>
        <dbReference type="SAM" id="Phobius"/>
    </source>
</evidence>
<dbReference type="EMBL" id="AP026966">
    <property type="protein sequence ID" value="BDT58409.1"/>
    <property type="molecule type" value="Genomic_DNA"/>
</dbReference>
<keyword evidence="3" id="KW-1185">Reference proteome</keyword>
<protein>
    <submittedName>
        <fullName evidence="2">Uncharacterized protein</fullName>
    </submittedName>
</protein>
<sequence length="75" mass="7671">MNSMAWIGIIVWGMIVAAFGLLSAHPPADAAAGGLQPQDVLFLVAGGLVTCLIGVTGLIGFMGWIPGLRKENGHA</sequence>
<gene>
    <name evidence="2" type="ORF">MasN3_19030</name>
</gene>
<reference evidence="2" key="1">
    <citation type="submission" date="2022-11" db="EMBL/GenBank/DDBJ databases">
        <title>Isolation and characterization of PLA-degrading bacterium Massilia sp. from Antarctic soil.</title>
        <authorList>
            <person name="Sato K."/>
            <person name="Gomez-Fuentes C."/>
            <person name="Ahmad S.A."/>
            <person name="Zulkharnain A."/>
        </authorList>
    </citation>
    <scope>NUCLEOTIDE SEQUENCE</scope>
    <source>
        <strain evidence="2">N-3</strain>
    </source>
</reference>
<accession>A0ABN6TC20</accession>
<evidence type="ECO:0000313" key="2">
    <source>
        <dbReference type="EMBL" id="BDT58409.1"/>
    </source>
</evidence>